<dbReference type="InterPro" id="IPR036736">
    <property type="entry name" value="ACP-like_sf"/>
</dbReference>
<dbReference type="GO" id="GO:0016874">
    <property type="term" value="F:ligase activity"/>
    <property type="evidence" value="ECO:0007669"/>
    <property type="project" value="UniProtKB-KW"/>
</dbReference>
<keyword evidence="2" id="KW-0597">Phosphoprotein</keyword>
<dbReference type="PROSITE" id="PS00455">
    <property type="entry name" value="AMP_BINDING"/>
    <property type="match status" value="1"/>
</dbReference>
<feature type="region of interest" description="Disordered" evidence="5">
    <location>
        <begin position="1478"/>
        <end position="1508"/>
    </location>
</feature>
<evidence type="ECO:0000313" key="9">
    <source>
        <dbReference type="Proteomes" id="UP000006039"/>
    </source>
</evidence>
<dbReference type="NCBIfam" id="TIGR01733">
    <property type="entry name" value="AA-adenyl-dom"/>
    <property type="match status" value="1"/>
</dbReference>
<evidence type="ECO:0000256" key="2">
    <source>
        <dbReference type="ARBA" id="ARBA00022553"/>
    </source>
</evidence>
<dbReference type="InterPro" id="IPR045851">
    <property type="entry name" value="AMP-bd_C_sf"/>
</dbReference>
<dbReference type="PROSITE" id="PS50075">
    <property type="entry name" value="CARRIER"/>
    <property type="match status" value="2"/>
</dbReference>
<accession>J3NLS8</accession>
<dbReference type="Pfam" id="PF00550">
    <property type="entry name" value="PP-binding"/>
    <property type="match status" value="2"/>
</dbReference>
<dbReference type="InterPro" id="IPR010071">
    <property type="entry name" value="AA_adenyl_dom"/>
</dbReference>
<dbReference type="InterPro" id="IPR001242">
    <property type="entry name" value="Condensation_dom"/>
</dbReference>
<dbReference type="PANTHER" id="PTHR45527">
    <property type="entry name" value="NONRIBOSOMAL PEPTIDE SYNTHETASE"/>
    <property type="match status" value="1"/>
</dbReference>
<evidence type="ECO:0000256" key="3">
    <source>
        <dbReference type="ARBA" id="ARBA00022598"/>
    </source>
</evidence>
<dbReference type="GO" id="GO:0031177">
    <property type="term" value="F:phosphopantetheine binding"/>
    <property type="evidence" value="ECO:0007669"/>
    <property type="project" value="InterPro"/>
</dbReference>
<protein>
    <recommendedName>
        <fullName evidence="6">Carrier domain-containing protein</fullName>
    </recommendedName>
</protein>
<dbReference type="SMART" id="SM00823">
    <property type="entry name" value="PKS_PP"/>
    <property type="match status" value="1"/>
</dbReference>
<dbReference type="Proteomes" id="UP000006039">
    <property type="component" value="Unassembled WGS sequence"/>
</dbReference>
<dbReference type="Gene3D" id="3.30.300.30">
    <property type="match status" value="1"/>
</dbReference>
<reference evidence="7" key="3">
    <citation type="submission" date="2010-09" db="EMBL/GenBank/DDBJ databases">
        <title>Annotation of Gaeumannomyces graminis var. tritici R3-111a-1.</title>
        <authorList>
            <consortium name="The Broad Institute Genome Sequencing Platform"/>
            <person name="Ma L.-J."/>
            <person name="Dead R."/>
            <person name="Young S.K."/>
            <person name="Zeng Q."/>
            <person name="Gargeya S."/>
            <person name="Fitzgerald M."/>
            <person name="Haas B."/>
            <person name="Abouelleil A."/>
            <person name="Alvarado L."/>
            <person name="Arachchi H.M."/>
            <person name="Berlin A."/>
            <person name="Brown A."/>
            <person name="Chapman S.B."/>
            <person name="Chen Z."/>
            <person name="Dunbar C."/>
            <person name="Freedman E."/>
            <person name="Gearin G."/>
            <person name="Gellesch M."/>
            <person name="Goldberg J."/>
            <person name="Griggs A."/>
            <person name="Gujja S."/>
            <person name="Heiman D."/>
            <person name="Howarth C."/>
            <person name="Larson L."/>
            <person name="Lui A."/>
            <person name="MacDonald P.J.P."/>
            <person name="Mehta T."/>
            <person name="Montmayeur A."/>
            <person name="Murphy C."/>
            <person name="Neiman D."/>
            <person name="Pearson M."/>
            <person name="Priest M."/>
            <person name="Roberts A."/>
            <person name="Saif S."/>
            <person name="Shea T."/>
            <person name="Shenoy N."/>
            <person name="Sisk P."/>
            <person name="Stolte C."/>
            <person name="Sykes S."/>
            <person name="Yandava C."/>
            <person name="Wortman J."/>
            <person name="Nusbaum C."/>
            <person name="Birren B."/>
        </authorList>
    </citation>
    <scope>NUCLEOTIDE SEQUENCE</scope>
    <source>
        <strain evidence="7">R3-111a-1</strain>
    </source>
</reference>
<reference evidence="7" key="2">
    <citation type="submission" date="2010-07" db="EMBL/GenBank/DDBJ databases">
        <authorList>
            <consortium name="The Broad Institute Genome Sequencing Platform"/>
            <consortium name="Broad Institute Genome Sequencing Center for Infectious Disease"/>
            <person name="Ma L.-J."/>
            <person name="Dead R."/>
            <person name="Young S."/>
            <person name="Zeng Q."/>
            <person name="Koehrsen M."/>
            <person name="Alvarado L."/>
            <person name="Berlin A."/>
            <person name="Chapman S.B."/>
            <person name="Chen Z."/>
            <person name="Freedman E."/>
            <person name="Gellesch M."/>
            <person name="Goldberg J."/>
            <person name="Griggs A."/>
            <person name="Gujja S."/>
            <person name="Heilman E.R."/>
            <person name="Heiman D."/>
            <person name="Hepburn T."/>
            <person name="Howarth C."/>
            <person name="Jen D."/>
            <person name="Larson L."/>
            <person name="Mehta T."/>
            <person name="Neiman D."/>
            <person name="Pearson M."/>
            <person name="Roberts A."/>
            <person name="Saif S."/>
            <person name="Shea T."/>
            <person name="Shenoy N."/>
            <person name="Sisk P."/>
            <person name="Stolte C."/>
            <person name="Sykes S."/>
            <person name="Walk T."/>
            <person name="White J."/>
            <person name="Yandava C."/>
            <person name="Haas B."/>
            <person name="Nusbaum C."/>
            <person name="Birren B."/>
        </authorList>
    </citation>
    <scope>NUCLEOTIDE SEQUENCE</scope>
    <source>
        <strain evidence="7">R3-111a-1</strain>
    </source>
</reference>
<dbReference type="OrthoDB" id="416786at2759"/>
<dbReference type="CDD" id="cd19545">
    <property type="entry name" value="FUM14_C_NRPS-like"/>
    <property type="match status" value="1"/>
</dbReference>
<dbReference type="InterPro" id="IPR023213">
    <property type="entry name" value="CAT-like_dom_sf"/>
</dbReference>
<dbReference type="GO" id="GO:0005737">
    <property type="term" value="C:cytoplasm"/>
    <property type="evidence" value="ECO:0007669"/>
    <property type="project" value="TreeGrafter"/>
</dbReference>
<sequence length="2071" mass="223378">MQLSSARLGTPSNGLQTPEGRDRTSYATDRPDIPTPISFKSVSFDMREGDSLPLDSGPSHIPLSAALLAWRLLIARSGEEDAVDAIAIGRWPTQPADFPPSAPSTATFQVTIPKPPLAVDRRVTETCDEIRRGLEQSLQQSHGQLGTQVGIDTTLCFSDAPAAENVEQHCSGNGTKVQSIWRVCLQLAAVGDELRIVMQWQSSYMTETRAENGLHLFRTYLAAILEQTRVSAACSKAQQSSPKTVWDLIGPSTEDLSQIWNWNAAVPPTINRCIHDLVSDQCVVAPDKVAVEAWDGTFTYREVDALSTILARQLRSSAGVHVGDIVVLVFEKSRWTTPALLGVLKAGAAFALTDPSQPEARLRSIVAQTRARAVVSSELQVGLATRISHDANKDNGGKPAKVLVASDATLLEHAGWGFGASAMFLPVVPPSSPMYVIFTSGSTGIPKGVVCSHANFVSGAFPRAKAVGYRSSSRVFEFASYAFDVSIDCMLCTLMVGGTVCVPSEAGRVDDLGAAILASGANMAHMTPSVARVLSDSERVMRALDVLGLGGEAVSAGDAAAWSRLTKVIIAYGPSECTVGCTINDEVCAANTTIGKGKGAATWIVDPEDHDRLMPVGSVGELLVEGPVVGLGYLGQPDKTAEVFISDPTWLVEGYAGKAPGRKGLLYKTGDLVKYDPNGFIVFVGRKDQQVKLRGQRVELSEIEHHLRGKLPHGVKIAAEVIKPGGADPTLVAFVSEPLAASPKLEGISKKRPQDATARFSSDLAAILADMDNLLGEELPRYMVPTAYIPLKEMPALPSAKTDRKKLRALGNAMSREDIAKLRLVNAVSTKPTTDMEKALQGLWRKTLNTDLEIGLEDSFFGVGGDSLRAMKLVSAARAEGIVLTVAEVFIHHTLKAMAAVAVADKDCAMSRAVEVAPFSILPSDWDLESARKDAAALCEDVDESMIEDMYPCTPLQEGLMALSAKFQDSYVAQRVLQLADAAEAKRLADAFEWACRDCAIMRTRIVQLPGRGLLQVVIRESSIRWRSGKTVEEYLESDHGEHMDLGKPLVRYGLVHHDDSTVAFILTIHHALYDGWSMPLVVDRVNRSWDGLQTERPAEFKHFIKFLETVDKEACEAYWRRRLDGATGLQFPPLPYEGYTTQADSLIERHIPVAARDNSHSSTSSPTAAITMATIFRGAWALVASQYIGGADDVVFGETLTGRNAPVAGADLIEGPMITTVPVRVRVDRHATAAEYLAAIQDEGVRQMEHEHTGLQHIRRVSPDALEACELRTGLVLHPPTGEAGSPSLCPAEGLMPADDAGAAREALTFNTFALMLVCSIAADGFLVMASFDSRTVDSGTMERVLQRMDRCIAELYRGLENGTKIAGILTSVGFDDVNDEFDELASLSKNGADGLGFDKPEHIWLVDPQDSQRLVPRGAVGEILVDSTTQLNLPSVEIPAWYTKITSEQPERAVYLHVTGQLARYDGEGKLVVLARKEDRASSSKGKPDSNETKEEQSSSITSATLSSKESNVRELWADILHIDAASIDREDNFFRLGGDSIAAMKLVSEARPAGLKLTVAQIFKTKTLAAMAEMAEELPTCITSDQGPTKDAAAAANTAPIPFSLLDVTSVSEFLEQQIQPRLANKHWKIDDVLPTRPLQAIAVKGSTDNPRFSIRYEALYFDDNTGLDKARLVQSCQELVSRNEILRTVFVDDEKGVCYGVVLENLVADVEEYVLPQGGSDMQAFVHQLFNNDIGGSIPEGSAFVKFFLVEAGSEAGSRGALVMRISHAQYDEICLPLLLRQLATLYKGGGSDAAADQLVPFSVFVHHTLRVANPASAGYWADLLAGSPPPTVLRPGRADVPAGERAHFAVQRTADFSTAASPGVTAATFPTAAWALCLARRTGRRDVLFGEVVSGRGGGLEGAGRVAGPCWQYVPFRVRLSPDDTPTGAALLELVQAQHAAGSAHEGMALPEMVAAVVAGLGWEADWFDTVVHQDVEHVEDLGFGAAAGLEAQGQGLGARTETIYPHQEPLREWKVQALVAEGGTRLTMEIVTFEAWRDEAVELLDELMGCVEELVYRPGDALVFP</sequence>
<dbReference type="SUPFAM" id="SSF52777">
    <property type="entry name" value="CoA-dependent acyltransferases"/>
    <property type="match status" value="4"/>
</dbReference>
<name>J3NLS8_GAET3</name>
<dbReference type="Gene3D" id="1.10.1200.10">
    <property type="entry name" value="ACP-like"/>
    <property type="match status" value="2"/>
</dbReference>
<evidence type="ECO:0000256" key="4">
    <source>
        <dbReference type="ARBA" id="ARBA00029454"/>
    </source>
</evidence>
<dbReference type="InterPro" id="IPR042099">
    <property type="entry name" value="ANL_N_sf"/>
</dbReference>
<dbReference type="PROSITE" id="PS00012">
    <property type="entry name" value="PHOSPHOPANTETHEINE"/>
    <property type="match status" value="2"/>
</dbReference>
<keyword evidence="3" id="KW-0436">Ligase</keyword>
<feature type="compositionally biased region" description="Basic and acidic residues" evidence="5">
    <location>
        <begin position="19"/>
        <end position="32"/>
    </location>
</feature>
<gene>
    <name evidence="8" type="primary">20342686</name>
    <name evidence="7" type="ORF">GGTG_02228</name>
</gene>
<dbReference type="EMBL" id="GL385395">
    <property type="protein sequence ID" value="EJT82254.1"/>
    <property type="molecule type" value="Genomic_DNA"/>
</dbReference>
<organism evidence="7">
    <name type="scientific">Gaeumannomyces tritici (strain R3-111a-1)</name>
    <name type="common">Wheat and barley take-all root rot fungus</name>
    <name type="synonym">Gaeumannomyces graminis var. tritici</name>
    <dbReference type="NCBI Taxonomy" id="644352"/>
    <lineage>
        <taxon>Eukaryota</taxon>
        <taxon>Fungi</taxon>
        <taxon>Dikarya</taxon>
        <taxon>Ascomycota</taxon>
        <taxon>Pezizomycotina</taxon>
        <taxon>Sordariomycetes</taxon>
        <taxon>Sordariomycetidae</taxon>
        <taxon>Magnaporthales</taxon>
        <taxon>Magnaporthaceae</taxon>
        <taxon>Gaeumannomyces</taxon>
    </lineage>
</organism>
<dbReference type="EnsemblFungi" id="EJT82254">
    <property type="protein sequence ID" value="EJT82254"/>
    <property type="gene ID" value="GGTG_02228"/>
</dbReference>
<evidence type="ECO:0000256" key="5">
    <source>
        <dbReference type="SAM" id="MobiDB-lite"/>
    </source>
</evidence>
<feature type="compositionally biased region" description="Basic and acidic residues" evidence="5">
    <location>
        <begin position="1478"/>
        <end position="1499"/>
    </location>
</feature>
<dbReference type="GO" id="GO:0044550">
    <property type="term" value="P:secondary metabolite biosynthetic process"/>
    <property type="evidence" value="ECO:0007669"/>
    <property type="project" value="TreeGrafter"/>
</dbReference>
<dbReference type="VEuPathDB" id="FungiDB:GGTG_02228"/>
<proteinExistence type="inferred from homology"/>
<feature type="region of interest" description="Disordered" evidence="5">
    <location>
        <begin position="1"/>
        <end position="38"/>
    </location>
</feature>
<evidence type="ECO:0000313" key="8">
    <source>
        <dbReference type="EnsemblFungi" id="EJT82254"/>
    </source>
</evidence>
<keyword evidence="9" id="KW-1185">Reference proteome</keyword>
<dbReference type="HOGENOM" id="CLU_000022_60_2_1"/>
<dbReference type="CDD" id="cd05918">
    <property type="entry name" value="A_NRPS_SidN3_like"/>
    <property type="match status" value="1"/>
</dbReference>
<evidence type="ECO:0000313" key="7">
    <source>
        <dbReference type="EMBL" id="EJT82254.1"/>
    </source>
</evidence>
<dbReference type="eggNOG" id="KOG1178">
    <property type="taxonomic scope" value="Eukaryota"/>
</dbReference>
<reference evidence="9" key="1">
    <citation type="submission" date="2010-07" db="EMBL/GenBank/DDBJ databases">
        <title>The genome sequence of Gaeumannomyces graminis var. tritici strain R3-111a-1.</title>
        <authorList>
            <consortium name="The Broad Institute Genome Sequencing Platform"/>
            <person name="Ma L.-J."/>
            <person name="Dead R."/>
            <person name="Young S."/>
            <person name="Zeng Q."/>
            <person name="Koehrsen M."/>
            <person name="Alvarado L."/>
            <person name="Berlin A."/>
            <person name="Chapman S.B."/>
            <person name="Chen Z."/>
            <person name="Freedman E."/>
            <person name="Gellesch M."/>
            <person name="Goldberg J."/>
            <person name="Griggs A."/>
            <person name="Gujja S."/>
            <person name="Heilman E.R."/>
            <person name="Heiman D."/>
            <person name="Hepburn T."/>
            <person name="Howarth C."/>
            <person name="Jen D."/>
            <person name="Larson L."/>
            <person name="Mehta T."/>
            <person name="Neiman D."/>
            <person name="Pearson M."/>
            <person name="Roberts A."/>
            <person name="Saif S."/>
            <person name="Shea T."/>
            <person name="Shenoy N."/>
            <person name="Sisk P."/>
            <person name="Stolte C."/>
            <person name="Sykes S."/>
            <person name="Walk T."/>
            <person name="White J."/>
            <person name="Yandava C."/>
            <person name="Haas B."/>
            <person name="Nusbaum C."/>
            <person name="Birren B."/>
        </authorList>
    </citation>
    <scope>NUCLEOTIDE SEQUENCE [LARGE SCALE GENOMIC DNA]</scope>
    <source>
        <strain evidence="9">R3-111a-1</strain>
    </source>
</reference>
<dbReference type="FunFam" id="3.30.300.30:FF:000015">
    <property type="entry name" value="Nonribosomal peptide synthase SidD"/>
    <property type="match status" value="1"/>
</dbReference>
<feature type="domain" description="Carrier" evidence="6">
    <location>
        <begin position="1506"/>
        <end position="1582"/>
    </location>
</feature>
<dbReference type="FunFam" id="1.10.1200.10:FF:000005">
    <property type="entry name" value="Nonribosomal peptide synthetase 1"/>
    <property type="match status" value="2"/>
</dbReference>
<evidence type="ECO:0000256" key="1">
    <source>
        <dbReference type="ARBA" id="ARBA00022450"/>
    </source>
</evidence>
<keyword evidence="1" id="KW-0596">Phosphopantetheine</keyword>
<feature type="compositionally biased region" description="Polar residues" evidence="5">
    <location>
        <begin position="1"/>
        <end position="16"/>
    </location>
</feature>
<dbReference type="InterPro" id="IPR000873">
    <property type="entry name" value="AMP-dep_synth/lig_dom"/>
</dbReference>
<dbReference type="Gene3D" id="3.40.50.12780">
    <property type="entry name" value="N-terminal domain of ligase-like"/>
    <property type="match status" value="1"/>
</dbReference>
<dbReference type="InterPro" id="IPR006162">
    <property type="entry name" value="Ppantetheine_attach_site"/>
</dbReference>
<dbReference type="SUPFAM" id="SSF56801">
    <property type="entry name" value="Acetyl-CoA synthetase-like"/>
    <property type="match status" value="1"/>
</dbReference>
<comment type="similarity">
    <text evidence="4">Belongs to the NRP synthetase family.</text>
</comment>
<dbReference type="InterPro" id="IPR020845">
    <property type="entry name" value="AMP-binding_CS"/>
</dbReference>
<dbReference type="RefSeq" id="XP_009218263.1">
    <property type="nucleotide sequence ID" value="XM_009219999.1"/>
</dbReference>
<dbReference type="InterPro" id="IPR020806">
    <property type="entry name" value="PKS_PP-bd"/>
</dbReference>
<dbReference type="InterPro" id="IPR009081">
    <property type="entry name" value="PP-bd_ACP"/>
</dbReference>
<reference evidence="8" key="5">
    <citation type="submission" date="2018-04" db="UniProtKB">
        <authorList>
            <consortium name="EnsemblFungi"/>
        </authorList>
    </citation>
    <scope>IDENTIFICATION</scope>
    <source>
        <strain evidence="8">R3-111a-1</strain>
    </source>
</reference>
<dbReference type="STRING" id="644352.J3NLS8"/>
<dbReference type="Pfam" id="PF00668">
    <property type="entry name" value="Condensation"/>
    <property type="match status" value="2"/>
</dbReference>
<evidence type="ECO:0000259" key="6">
    <source>
        <dbReference type="PROSITE" id="PS50075"/>
    </source>
</evidence>
<dbReference type="Pfam" id="PF00501">
    <property type="entry name" value="AMP-binding"/>
    <property type="match status" value="1"/>
</dbReference>
<dbReference type="SUPFAM" id="SSF47336">
    <property type="entry name" value="ACP-like"/>
    <property type="match status" value="2"/>
</dbReference>
<dbReference type="PANTHER" id="PTHR45527:SF3">
    <property type="entry name" value="SIDEROPHORE SYNTHETASE (EUROFUNG)"/>
    <property type="match status" value="1"/>
</dbReference>
<feature type="domain" description="Carrier" evidence="6">
    <location>
        <begin position="831"/>
        <end position="906"/>
    </location>
</feature>
<dbReference type="GeneID" id="20342686"/>
<dbReference type="FunFam" id="3.30.559.30:FF:000003">
    <property type="entry name" value="Nonribosomal peptide synthase SidD"/>
    <property type="match status" value="1"/>
</dbReference>
<dbReference type="GO" id="GO:0043041">
    <property type="term" value="P:amino acid activation for nonribosomal peptide biosynthetic process"/>
    <property type="evidence" value="ECO:0007669"/>
    <property type="project" value="TreeGrafter"/>
</dbReference>
<reference evidence="8" key="4">
    <citation type="journal article" date="2015" name="G3 (Bethesda)">
        <title>Genome sequences of three phytopathogenic species of the Magnaporthaceae family of fungi.</title>
        <authorList>
            <person name="Okagaki L.H."/>
            <person name="Nunes C.C."/>
            <person name="Sailsbery J."/>
            <person name="Clay B."/>
            <person name="Brown D."/>
            <person name="John T."/>
            <person name="Oh Y."/>
            <person name="Young N."/>
            <person name="Fitzgerald M."/>
            <person name="Haas B.J."/>
            <person name="Zeng Q."/>
            <person name="Young S."/>
            <person name="Adiconis X."/>
            <person name="Fan L."/>
            <person name="Levin J.Z."/>
            <person name="Mitchell T.K."/>
            <person name="Okubara P.A."/>
            <person name="Farman M.L."/>
            <person name="Kohn L.M."/>
            <person name="Birren B."/>
            <person name="Ma L.-J."/>
            <person name="Dean R.A."/>
        </authorList>
    </citation>
    <scope>NUCLEOTIDE SEQUENCE</scope>
    <source>
        <strain evidence="8">R3-111a-1</strain>
    </source>
</reference>
<dbReference type="Gene3D" id="3.30.559.30">
    <property type="entry name" value="Nonribosomal peptide synthetase, condensation domain"/>
    <property type="match status" value="2"/>
</dbReference>
<dbReference type="Gene3D" id="3.30.559.10">
    <property type="entry name" value="Chloramphenicol acetyltransferase-like domain"/>
    <property type="match status" value="2"/>
</dbReference>